<dbReference type="EMBL" id="CACRXK020017015">
    <property type="protein sequence ID" value="CAB4030628.1"/>
    <property type="molecule type" value="Genomic_DNA"/>
</dbReference>
<comment type="caution">
    <text evidence="1">The sequence shown here is derived from an EMBL/GenBank/DDBJ whole genome shotgun (WGS) entry which is preliminary data.</text>
</comment>
<name>A0A6S7JIB2_PARCT</name>
<dbReference type="PANTHER" id="PTHR33332">
    <property type="entry name" value="REVERSE TRANSCRIPTASE DOMAIN-CONTAINING PROTEIN"/>
    <property type="match status" value="1"/>
</dbReference>
<evidence type="ECO:0000313" key="2">
    <source>
        <dbReference type="Proteomes" id="UP001152795"/>
    </source>
</evidence>
<dbReference type="CDD" id="cd01650">
    <property type="entry name" value="RT_nLTR_like"/>
    <property type="match status" value="1"/>
</dbReference>
<dbReference type="SUPFAM" id="SSF56672">
    <property type="entry name" value="DNA/RNA polymerases"/>
    <property type="match status" value="1"/>
</dbReference>
<accession>A0A6S7JIB2</accession>
<gene>
    <name evidence="1" type="ORF">PACLA_8A008139</name>
</gene>
<dbReference type="OrthoDB" id="6722893at2759"/>
<reference evidence="1" key="1">
    <citation type="submission" date="2020-04" db="EMBL/GenBank/DDBJ databases">
        <authorList>
            <person name="Alioto T."/>
            <person name="Alioto T."/>
            <person name="Gomez Garrido J."/>
        </authorList>
    </citation>
    <scope>NUCLEOTIDE SEQUENCE</scope>
    <source>
        <strain evidence="1">A484AB</strain>
    </source>
</reference>
<keyword evidence="2" id="KW-1185">Reference proteome</keyword>
<organism evidence="1 2">
    <name type="scientific">Paramuricea clavata</name>
    <name type="common">Red gorgonian</name>
    <name type="synonym">Violescent sea-whip</name>
    <dbReference type="NCBI Taxonomy" id="317549"/>
    <lineage>
        <taxon>Eukaryota</taxon>
        <taxon>Metazoa</taxon>
        <taxon>Cnidaria</taxon>
        <taxon>Anthozoa</taxon>
        <taxon>Octocorallia</taxon>
        <taxon>Malacalcyonacea</taxon>
        <taxon>Plexauridae</taxon>
        <taxon>Paramuricea</taxon>
    </lineage>
</organism>
<dbReference type="AlphaFoldDB" id="A0A6S7JIB2"/>
<sequence>MGKRAAETAKMLALQNNLNISTELEPQNRRSELFSSELFKFTPVTCTEVQHIITTMPSNKSPGPDKISMRIIKDCLPVILGPLTDIINNSFTTSAFPESWKIAEIIPILKEGDHEVAANNRPLSMLKVLSKICEKVALNQFSGFLNRTDRLSQQSGNKKYHSTETLSILVNDVLLKSMDNKKLTALVLLDISKAFYSVDHSILLKKLSNIGVSSEALNWFESYIIDRKQFVRTGSPVSEFLPITHGGLWRSPLLFCIYINDLSRVPQASELESFVDDSKIFMSFPIEDIASAKTKIEEDLKLVATWFFENKLLINPEKTKLLLIGTRQLLGKLLEETTITFIGEEITPTTNAKDLGLTLDSYLTYDSI</sequence>
<dbReference type="Proteomes" id="UP001152795">
    <property type="component" value="Unassembled WGS sequence"/>
</dbReference>
<dbReference type="Pfam" id="PF00078">
    <property type="entry name" value="RVT_1"/>
    <property type="match status" value="1"/>
</dbReference>
<dbReference type="InterPro" id="IPR000477">
    <property type="entry name" value="RT_dom"/>
</dbReference>
<proteinExistence type="predicted"/>
<protein>
    <submittedName>
        <fullName evidence="1">Uncharacterized protein</fullName>
    </submittedName>
</protein>
<dbReference type="PROSITE" id="PS50878">
    <property type="entry name" value="RT_POL"/>
    <property type="match status" value="1"/>
</dbReference>
<dbReference type="InterPro" id="IPR043502">
    <property type="entry name" value="DNA/RNA_pol_sf"/>
</dbReference>
<evidence type="ECO:0000313" key="1">
    <source>
        <dbReference type="EMBL" id="CAB4030628.1"/>
    </source>
</evidence>